<proteinExistence type="predicted"/>
<gene>
    <name evidence="1" type="ORF">CB5_LOCUS25237</name>
</gene>
<dbReference type="AlphaFoldDB" id="A0A6V7QGV5"/>
<name>A0A6V7QGV5_ANACO</name>
<evidence type="ECO:0000313" key="1">
    <source>
        <dbReference type="EMBL" id="CAD1842026.1"/>
    </source>
</evidence>
<sequence>MLKIFFFGVDWPFTPICIHSPWRQPLSDSIAKRWFRLRRLATGQNLIDIDLAIAATYWELWKERNRRLFDNLQVRSDVLGRCIFETVSSWKSAFCSFGC</sequence>
<organism evidence="1">
    <name type="scientific">Ananas comosus var. bracteatus</name>
    <name type="common">red pineapple</name>
    <dbReference type="NCBI Taxonomy" id="296719"/>
    <lineage>
        <taxon>Eukaryota</taxon>
        <taxon>Viridiplantae</taxon>
        <taxon>Streptophyta</taxon>
        <taxon>Embryophyta</taxon>
        <taxon>Tracheophyta</taxon>
        <taxon>Spermatophyta</taxon>
        <taxon>Magnoliopsida</taxon>
        <taxon>Liliopsida</taxon>
        <taxon>Poales</taxon>
        <taxon>Bromeliaceae</taxon>
        <taxon>Bromelioideae</taxon>
        <taxon>Ananas</taxon>
    </lineage>
</organism>
<accession>A0A6V7QGV5</accession>
<dbReference type="EMBL" id="LR862135">
    <property type="protein sequence ID" value="CAD1842026.1"/>
    <property type="molecule type" value="Genomic_DNA"/>
</dbReference>
<protein>
    <submittedName>
        <fullName evidence="1">Uncharacterized protein</fullName>
    </submittedName>
</protein>
<reference evidence="1" key="1">
    <citation type="submission" date="2020-07" db="EMBL/GenBank/DDBJ databases">
        <authorList>
            <person name="Lin J."/>
        </authorList>
    </citation>
    <scope>NUCLEOTIDE SEQUENCE</scope>
</reference>